<organism evidence="1 2">
    <name type="scientific">Rheinheimera muenzenbergensis</name>
    <dbReference type="NCBI Taxonomy" id="1193628"/>
    <lineage>
        <taxon>Bacteria</taxon>
        <taxon>Pseudomonadati</taxon>
        <taxon>Pseudomonadota</taxon>
        <taxon>Gammaproteobacteria</taxon>
        <taxon>Chromatiales</taxon>
        <taxon>Chromatiaceae</taxon>
        <taxon>Rheinheimera</taxon>
    </lineage>
</organism>
<keyword evidence="2" id="KW-1185">Reference proteome</keyword>
<proteinExistence type="predicted"/>
<comment type="caution">
    <text evidence="1">The sequence shown here is derived from an EMBL/GenBank/DDBJ whole genome shotgun (WGS) entry which is preliminary data.</text>
</comment>
<evidence type="ECO:0000313" key="2">
    <source>
        <dbReference type="Proteomes" id="UP001375382"/>
    </source>
</evidence>
<dbReference type="EMBL" id="JALAAR010000053">
    <property type="protein sequence ID" value="MEH8019618.1"/>
    <property type="molecule type" value="Genomic_DNA"/>
</dbReference>
<dbReference type="Pfam" id="PF05593">
    <property type="entry name" value="RHS_repeat"/>
    <property type="match status" value="1"/>
</dbReference>
<protein>
    <submittedName>
        <fullName evidence="1">RHS repeat protein</fullName>
    </submittedName>
</protein>
<dbReference type="NCBIfam" id="TIGR01643">
    <property type="entry name" value="YD_repeat_2x"/>
    <property type="match status" value="1"/>
</dbReference>
<sequence length="139" mass="15648">GLVQSSIDANNLQTQFSYDVFGRMTGQQTPGAGEVRVALDSTSYDNNAPQHAVWLQVTQQRGMPEQRVYFDMLGRDIRTAVQGFEGNWINRDKRYDAAGRVEAESQPYMQGSAPAWTEYSGFDELNRPGQKVTHDNRLS</sequence>
<dbReference type="RefSeq" id="WP_335737995.1">
    <property type="nucleotide sequence ID" value="NZ_JALAAR010000053.1"/>
</dbReference>
<dbReference type="InterPro" id="IPR031325">
    <property type="entry name" value="RHS_repeat"/>
</dbReference>
<name>A0ABU8CCN7_9GAMM</name>
<reference evidence="1 2" key="1">
    <citation type="journal article" date="2023" name="Ecotoxicol. Environ. Saf.">
        <title>Mercury remediation potential of mercury-resistant strain Rheinheimera metallidurans sp. nov. isolated from a municipal waste dumping site.</title>
        <authorList>
            <person name="Yadav V."/>
            <person name="Manjhi A."/>
            <person name="Vadakedath N."/>
        </authorList>
    </citation>
    <scope>NUCLEOTIDE SEQUENCE [LARGE SCALE GENOMIC DNA]</scope>
    <source>
        <strain evidence="1 2">E-49</strain>
    </source>
</reference>
<dbReference type="Gene3D" id="2.180.10.10">
    <property type="entry name" value="RHS repeat-associated core"/>
    <property type="match status" value="1"/>
</dbReference>
<gene>
    <name evidence="1" type="ORF">MN202_20505</name>
</gene>
<evidence type="ECO:0000313" key="1">
    <source>
        <dbReference type="EMBL" id="MEH8019618.1"/>
    </source>
</evidence>
<dbReference type="Proteomes" id="UP001375382">
    <property type="component" value="Unassembled WGS sequence"/>
</dbReference>
<feature type="non-terminal residue" evidence="1">
    <location>
        <position position="139"/>
    </location>
</feature>
<accession>A0ABU8CCN7</accession>
<feature type="non-terminal residue" evidence="1">
    <location>
        <position position="1"/>
    </location>
</feature>
<dbReference type="InterPro" id="IPR006530">
    <property type="entry name" value="YD"/>
</dbReference>